<evidence type="ECO:0000256" key="1">
    <source>
        <dbReference type="SAM" id="Phobius"/>
    </source>
</evidence>
<proteinExistence type="predicted"/>
<dbReference type="InterPro" id="IPR013362">
    <property type="entry name" value="Pilus_4_PilV"/>
</dbReference>
<dbReference type="RefSeq" id="WP_173061972.1">
    <property type="nucleotide sequence ID" value="NZ_AP022853.1"/>
</dbReference>
<gene>
    <name evidence="2" type="primary">pilV</name>
    <name evidence="2" type="ORF">SKTS_12630</name>
</gene>
<protein>
    <submittedName>
        <fullName evidence="2">Type IV pilus modification protein PilV</fullName>
    </submittedName>
</protein>
<feature type="transmembrane region" description="Helical" evidence="1">
    <location>
        <begin position="21"/>
        <end position="43"/>
    </location>
</feature>
<reference evidence="3" key="1">
    <citation type="submission" date="2020-03" db="EMBL/GenBank/DDBJ databases">
        <title>Complete genome sequence of sulfur-oxidizing bacterium skT11.</title>
        <authorList>
            <person name="Kanda M."/>
            <person name="Kojima H."/>
            <person name="Fukui M."/>
        </authorList>
    </citation>
    <scope>NUCLEOTIDE SEQUENCE [LARGE SCALE GENOMIC DNA]</scope>
    <source>
        <strain evidence="3">skT11</strain>
    </source>
</reference>
<dbReference type="Pfam" id="PF07963">
    <property type="entry name" value="N_methyl"/>
    <property type="match status" value="1"/>
</dbReference>
<keyword evidence="1" id="KW-0812">Transmembrane</keyword>
<sequence>MNRSVFLRPRSFLASRRQHGTTMLEVLITIVVIAFGLLGLAGLQAVSMKNNNHAYYRSVATMMAHDVTERMRANRTAALGGSYATAIGVAAPTPADVASTDLSEWKKSLAANLPSGDAANSVNGTVATITIQWVEGSNTTTFVTQTDL</sequence>
<dbReference type="Proteomes" id="UP000502260">
    <property type="component" value="Chromosome"/>
</dbReference>
<keyword evidence="1" id="KW-0472">Membrane</keyword>
<dbReference type="InterPro" id="IPR012902">
    <property type="entry name" value="N_methyl_site"/>
</dbReference>
<dbReference type="NCBIfam" id="TIGR02523">
    <property type="entry name" value="type_IV_pilV"/>
    <property type="match status" value="1"/>
</dbReference>
<name>A0A6F8VB89_9PROT</name>
<dbReference type="EMBL" id="AP022853">
    <property type="protein sequence ID" value="BCB26377.1"/>
    <property type="molecule type" value="Genomic_DNA"/>
</dbReference>
<dbReference type="KEGG" id="slac:SKTS_12630"/>
<accession>A0A6F8VB89</accession>
<evidence type="ECO:0000313" key="3">
    <source>
        <dbReference type="Proteomes" id="UP000502260"/>
    </source>
</evidence>
<keyword evidence="3" id="KW-1185">Reference proteome</keyword>
<evidence type="ECO:0000313" key="2">
    <source>
        <dbReference type="EMBL" id="BCB26377.1"/>
    </source>
</evidence>
<dbReference type="AlphaFoldDB" id="A0A6F8VB89"/>
<organism evidence="2 3">
    <name type="scientific">Sulfurimicrobium lacus</name>
    <dbReference type="NCBI Taxonomy" id="2715678"/>
    <lineage>
        <taxon>Bacteria</taxon>
        <taxon>Pseudomonadati</taxon>
        <taxon>Pseudomonadota</taxon>
        <taxon>Betaproteobacteria</taxon>
        <taxon>Nitrosomonadales</taxon>
        <taxon>Sulfuricellaceae</taxon>
        <taxon>Sulfurimicrobium</taxon>
    </lineage>
</organism>
<keyword evidence="1" id="KW-1133">Transmembrane helix</keyword>